<dbReference type="Proteomes" id="UP000649604">
    <property type="component" value="Unassembled WGS sequence"/>
</dbReference>
<feature type="transmembrane region" description="Helical" evidence="4">
    <location>
        <begin position="6"/>
        <end position="28"/>
    </location>
</feature>
<sequence length="876" mass="96685">MKTLSLTTKLFVINACIFIIVGGILLVVHSSFSSIQSSLTTIVDRDVNQVISNAQLGRELNAIFGETRAVIRRLYEDTTAINDQGIPIIVRLTPVIDAVSQEALQATLRELSEGLHTLFQYGTDVQDVFYHLQDIEDALFNELNILEETIAEELVVMAMQGEDTLDLNQISTLVPRYREALLNIDIQLTQIEQAYISLAAEKPSPEHQQPQQRHPTLFLLFKDLILRLRPLETVDTSFAEQGQELAAAVERYEGQVIIFLELLRQFHLQHQTVNQLQNHILTLTQEINQEISQAAEKIQTHIGTVIGQSRRVILGLSAVVFAVLIIGWLLTRWMTAPLNNLSVSATQLAEGNLEGDIPDTTAQDEIGTLSTAFKRLTHYFQEMAHTATELSHGKLDLQIHARSEQDVFGNRFRQMITYLKHIGEVVTQVAQGDLRSPINLQSQDDQLGNALIQMQQGLISLISEIRLAADHLSVISTEVLKSSDNNADALNHISNAAEVTSSAMQQVSSSAEQVRTNTERLSSSVEETSASIAQMISSIKHVAQNSRKLSEFADNTSRTVDQIVASLDTVTEQTQRSKTLAETTAHDALTGQQSVEQMISKMQAISGVTEHLSTILLRLEHRSQEIGTILDVINEVADQTSLLALNASIIAAQAGDHGRGFAVVADEIKDLATRVGSSTQEINEIVKNVQRDSSDAAQAIEQGKREVEIGGQVARQAGQALKKIGQSSDNSSQVTAEIAVSLRQQTTASIQIADSIRDVAKMITEITQATKEQENNSSQLFEVVEHMQTLAAQVLHATQEQQTSTRHVTDFMQEVITLVDQSTPTVQQLADSAQTLASQAELLKTQVKRFMIPPEKTTLEIYEHEPERSSLPIDTS</sequence>
<evidence type="ECO:0000256" key="3">
    <source>
        <dbReference type="PROSITE-ProRule" id="PRU00284"/>
    </source>
</evidence>
<feature type="domain" description="HAMP" evidence="6">
    <location>
        <begin position="413"/>
        <end position="463"/>
    </location>
</feature>
<dbReference type="GO" id="GO:0016020">
    <property type="term" value="C:membrane"/>
    <property type="evidence" value="ECO:0007669"/>
    <property type="project" value="InterPro"/>
</dbReference>
<organism evidence="7 8">
    <name type="scientific">candidate division KSB3 bacterium</name>
    <dbReference type="NCBI Taxonomy" id="2044937"/>
    <lineage>
        <taxon>Bacteria</taxon>
        <taxon>candidate division KSB3</taxon>
    </lineage>
</organism>
<dbReference type="EMBL" id="WJJP01000168">
    <property type="protein sequence ID" value="MBD3323977.1"/>
    <property type="molecule type" value="Genomic_DNA"/>
</dbReference>
<dbReference type="Pfam" id="PF00672">
    <property type="entry name" value="HAMP"/>
    <property type="match status" value="1"/>
</dbReference>
<comment type="caution">
    <text evidence="7">The sequence shown here is derived from an EMBL/GenBank/DDBJ whole genome shotgun (WGS) entry which is preliminary data.</text>
</comment>
<comment type="similarity">
    <text evidence="2">Belongs to the methyl-accepting chemotaxis (MCP) protein family.</text>
</comment>
<evidence type="ECO:0000256" key="4">
    <source>
        <dbReference type="SAM" id="Phobius"/>
    </source>
</evidence>
<dbReference type="GO" id="GO:0007165">
    <property type="term" value="P:signal transduction"/>
    <property type="evidence" value="ECO:0007669"/>
    <property type="project" value="UniProtKB-KW"/>
</dbReference>
<dbReference type="PANTHER" id="PTHR32089">
    <property type="entry name" value="METHYL-ACCEPTING CHEMOTAXIS PROTEIN MCPB"/>
    <property type="match status" value="1"/>
</dbReference>
<evidence type="ECO:0000313" key="7">
    <source>
        <dbReference type="EMBL" id="MBD3323977.1"/>
    </source>
</evidence>
<dbReference type="SMART" id="SM00283">
    <property type="entry name" value="MA"/>
    <property type="match status" value="1"/>
</dbReference>
<dbReference type="Gene3D" id="6.10.340.10">
    <property type="match status" value="1"/>
</dbReference>
<accession>A0A9D5JU40</accession>
<dbReference type="PROSITE" id="PS50885">
    <property type="entry name" value="HAMP"/>
    <property type="match status" value="2"/>
</dbReference>
<dbReference type="CDD" id="cd06225">
    <property type="entry name" value="HAMP"/>
    <property type="match status" value="2"/>
</dbReference>
<evidence type="ECO:0000313" key="8">
    <source>
        <dbReference type="Proteomes" id="UP000649604"/>
    </source>
</evidence>
<protein>
    <submittedName>
        <fullName evidence="7">HAMP domain-containing protein</fullName>
    </submittedName>
</protein>
<dbReference type="Gene3D" id="1.10.287.950">
    <property type="entry name" value="Methyl-accepting chemotaxis protein"/>
    <property type="match status" value="3"/>
</dbReference>
<keyword evidence="4" id="KW-1133">Transmembrane helix</keyword>
<gene>
    <name evidence="7" type="ORF">GF339_05295</name>
</gene>
<keyword evidence="4" id="KW-0812">Transmembrane</keyword>
<keyword evidence="1 3" id="KW-0807">Transducer</keyword>
<evidence type="ECO:0000259" key="6">
    <source>
        <dbReference type="PROSITE" id="PS50885"/>
    </source>
</evidence>
<dbReference type="PANTHER" id="PTHR32089:SF112">
    <property type="entry name" value="LYSOZYME-LIKE PROTEIN-RELATED"/>
    <property type="match status" value="1"/>
</dbReference>
<feature type="domain" description="HAMP" evidence="6">
    <location>
        <begin position="332"/>
        <end position="385"/>
    </location>
</feature>
<reference evidence="7" key="1">
    <citation type="submission" date="2019-11" db="EMBL/GenBank/DDBJ databases">
        <title>Microbial mats filling the niche in hypersaline microbial mats.</title>
        <authorList>
            <person name="Wong H.L."/>
            <person name="Macleod F.I."/>
            <person name="White R.A. III"/>
            <person name="Burns B.P."/>
        </authorList>
    </citation>
    <scope>NUCLEOTIDE SEQUENCE</scope>
    <source>
        <strain evidence="7">Rbin_158</strain>
    </source>
</reference>
<evidence type="ECO:0000256" key="1">
    <source>
        <dbReference type="ARBA" id="ARBA00023224"/>
    </source>
</evidence>
<keyword evidence="4" id="KW-0472">Membrane</keyword>
<dbReference type="InterPro" id="IPR003660">
    <property type="entry name" value="HAMP_dom"/>
</dbReference>
<dbReference type="PROSITE" id="PS50111">
    <property type="entry name" value="CHEMOTAXIS_TRANSDUC_2"/>
    <property type="match status" value="1"/>
</dbReference>
<proteinExistence type="inferred from homology"/>
<dbReference type="AlphaFoldDB" id="A0A9D5JU40"/>
<evidence type="ECO:0000259" key="5">
    <source>
        <dbReference type="PROSITE" id="PS50111"/>
    </source>
</evidence>
<dbReference type="SMART" id="SM00304">
    <property type="entry name" value="HAMP"/>
    <property type="match status" value="2"/>
</dbReference>
<evidence type="ECO:0000256" key="2">
    <source>
        <dbReference type="ARBA" id="ARBA00029447"/>
    </source>
</evidence>
<dbReference type="SUPFAM" id="SSF158472">
    <property type="entry name" value="HAMP domain-like"/>
    <property type="match status" value="1"/>
</dbReference>
<dbReference type="InterPro" id="IPR004089">
    <property type="entry name" value="MCPsignal_dom"/>
</dbReference>
<dbReference type="Pfam" id="PF00015">
    <property type="entry name" value="MCPsignal"/>
    <property type="match status" value="1"/>
</dbReference>
<feature type="domain" description="Methyl-accepting transducer" evidence="5">
    <location>
        <begin position="496"/>
        <end position="760"/>
    </location>
</feature>
<dbReference type="SUPFAM" id="SSF58104">
    <property type="entry name" value="Methyl-accepting chemotaxis protein (MCP) signaling domain"/>
    <property type="match status" value="2"/>
</dbReference>
<feature type="transmembrane region" description="Helical" evidence="4">
    <location>
        <begin position="312"/>
        <end position="330"/>
    </location>
</feature>
<name>A0A9D5JU40_9BACT</name>